<dbReference type="SMART" id="SM00386">
    <property type="entry name" value="HAT"/>
    <property type="match status" value="9"/>
</dbReference>
<dbReference type="EMBL" id="HBEM01030854">
    <property type="protein sequence ID" value="CAD8462065.1"/>
    <property type="molecule type" value="Transcribed_RNA"/>
</dbReference>
<reference evidence="6" key="1">
    <citation type="submission" date="2021-01" db="EMBL/GenBank/DDBJ databases">
        <authorList>
            <person name="Corre E."/>
            <person name="Pelletier E."/>
            <person name="Niang G."/>
            <person name="Scheremetjew M."/>
            <person name="Finn R."/>
            <person name="Kale V."/>
            <person name="Holt S."/>
            <person name="Cochrane G."/>
            <person name="Meng A."/>
            <person name="Brown T."/>
            <person name="Cohen L."/>
        </authorList>
    </citation>
    <scope>NUCLEOTIDE SEQUENCE</scope>
    <source>
        <strain evidence="6">CCMP2058</strain>
    </source>
</reference>
<protein>
    <recommendedName>
        <fullName evidence="5">Pre-mRNA-splicing factor Syf1/CRNKL1-like C-terminal HAT-repeats domain-containing protein</fullName>
    </recommendedName>
</protein>
<dbReference type="PANTHER" id="PTHR44917:SF1">
    <property type="entry name" value="PROTEIN HIGH CHLOROPHYLL FLUORESCENT 107"/>
    <property type="match status" value="1"/>
</dbReference>
<name>A0A7S0H5M3_9EUKA</name>
<dbReference type="SMART" id="SM00028">
    <property type="entry name" value="TPR"/>
    <property type="match status" value="8"/>
</dbReference>
<dbReference type="InterPro" id="IPR055430">
    <property type="entry name" value="HAT_Syf1_CNRKL1_C"/>
</dbReference>
<evidence type="ECO:0000256" key="4">
    <source>
        <dbReference type="SAM" id="SignalP"/>
    </source>
</evidence>
<keyword evidence="3" id="KW-0539">Nucleus</keyword>
<dbReference type="PANTHER" id="PTHR44917">
    <property type="entry name" value="PROTEIN HIGH CHLOROPHYLL FLUORESCENT 107"/>
    <property type="match status" value="1"/>
</dbReference>
<dbReference type="InterPro" id="IPR003107">
    <property type="entry name" value="HAT"/>
</dbReference>
<dbReference type="GO" id="GO:0003729">
    <property type="term" value="F:mRNA binding"/>
    <property type="evidence" value="ECO:0007669"/>
    <property type="project" value="InterPro"/>
</dbReference>
<dbReference type="Pfam" id="PF13432">
    <property type="entry name" value="TPR_16"/>
    <property type="match status" value="1"/>
</dbReference>
<keyword evidence="2" id="KW-0677">Repeat</keyword>
<dbReference type="InterPro" id="IPR044624">
    <property type="entry name" value="Mbb1-like"/>
</dbReference>
<keyword evidence="4" id="KW-0732">Signal</keyword>
<gene>
    <name evidence="6" type="ORF">LAMO00422_LOCUS21025</name>
</gene>
<dbReference type="SUPFAM" id="SSF48452">
    <property type="entry name" value="TPR-like"/>
    <property type="match status" value="2"/>
</dbReference>
<dbReference type="Pfam" id="PF23231">
    <property type="entry name" value="HAT_Syf1_CNRKL1_C"/>
    <property type="match status" value="1"/>
</dbReference>
<evidence type="ECO:0000313" key="6">
    <source>
        <dbReference type="EMBL" id="CAD8462065.1"/>
    </source>
</evidence>
<feature type="signal peptide" evidence="4">
    <location>
        <begin position="1"/>
        <end position="20"/>
    </location>
</feature>
<feature type="domain" description="Pre-mRNA-splicing factor Syf1/CRNKL1-like C-terminal HAT-repeats" evidence="5">
    <location>
        <begin position="145"/>
        <end position="355"/>
    </location>
</feature>
<proteinExistence type="predicted"/>
<dbReference type="GO" id="GO:0003727">
    <property type="term" value="F:single-stranded RNA binding"/>
    <property type="evidence" value="ECO:0007669"/>
    <property type="project" value="TreeGrafter"/>
</dbReference>
<dbReference type="Gene3D" id="1.25.40.10">
    <property type="entry name" value="Tetratricopeptide repeat domain"/>
    <property type="match status" value="3"/>
</dbReference>
<feature type="chain" id="PRO_5031095585" description="Pre-mRNA-splicing factor Syf1/CRNKL1-like C-terminal HAT-repeats domain-containing protein" evidence="4">
    <location>
        <begin position="21"/>
        <end position="573"/>
    </location>
</feature>
<dbReference type="AlphaFoldDB" id="A0A7S0H5M3"/>
<dbReference type="GO" id="GO:0006397">
    <property type="term" value="P:mRNA processing"/>
    <property type="evidence" value="ECO:0007669"/>
    <property type="project" value="InterPro"/>
</dbReference>
<comment type="subcellular location">
    <subcellularLocation>
        <location evidence="1">Nucleus</location>
    </subcellularLocation>
</comment>
<accession>A0A7S0H5M3</accession>
<dbReference type="GO" id="GO:0006417">
    <property type="term" value="P:regulation of translation"/>
    <property type="evidence" value="ECO:0007669"/>
    <property type="project" value="TreeGrafter"/>
</dbReference>
<sequence>MTKYQNSNVLCLLLVASVTGAPSIRIQTRNHAPVRQPRLAPVLNRPRNIPIQRSERQIYGCRRISRPHVASVESMEWGRYPPSNPAGSRSLGEDVDVIQSEEGVVQPSYLRRINGDLLLYRARLMRRKFRSTPDGAEREDASVQAEKAFRRCLQLNPLDGRAYVGLGTLLQNQRRYTEANDIYEEATTVTSGTNPFIWTAWANLENRRGNSARARKLYEGAVVADSRHAAAWHGWGALEKQQGNLRRAQDIYMRGIKNTKDRPSPYLYQSVALVLEQQGNIEEARKWYIQGAKAKVVRESEALWHSWAKMESLHGNPEVVRYLYQRALEANPKSRYTYASWGVWEKEQGNYENARDLFYQGHELNPRDAAILQAWAILEYESGNTDVARNLLKNATKADPKHIPAWQAWGVLEHVEGNYNRARDLFQQGVWAGPNSADVAKVFQAWAVLERKQNNFNLARTLFSCAVKADSRSQASWLSWAQMEEDLGLPNRAEELRNFNALEQRKIDTSYGPDSVISPLLRGVQNWIKYFSKTSSGKPRDLKQEAKEFDGFNTNFKIPTINNRTTGVRPNTP</sequence>
<dbReference type="InterPro" id="IPR019734">
    <property type="entry name" value="TPR_rpt"/>
</dbReference>
<evidence type="ECO:0000256" key="3">
    <source>
        <dbReference type="ARBA" id="ARBA00023242"/>
    </source>
</evidence>
<evidence type="ECO:0000256" key="2">
    <source>
        <dbReference type="ARBA" id="ARBA00022737"/>
    </source>
</evidence>
<evidence type="ECO:0000259" key="5">
    <source>
        <dbReference type="Pfam" id="PF23231"/>
    </source>
</evidence>
<organism evidence="6">
    <name type="scientific">Amorphochlora amoebiformis</name>
    <dbReference type="NCBI Taxonomy" id="1561963"/>
    <lineage>
        <taxon>Eukaryota</taxon>
        <taxon>Sar</taxon>
        <taxon>Rhizaria</taxon>
        <taxon>Cercozoa</taxon>
        <taxon>Chlorarachniophyceae</taxon>
        <taxon>Amorphochlora</taxon>
    </lineage>
</organism>
<evidence type="ECO:0000256" key="1">
    <source>
        <dbReference type="ARBA" id="ARBA00004123"/>
    </source>
</evidence>
<dbReference type="GO" id="GO:0005634">
    <property type="term" value="C:nucleus"/>
    <property type="evidence" value="ECO:0007669"/>
    <property type="project" value="UniProtKB-SubCell"/>
</dbReference>
<dbReference type="InterPro" id="IPR011990">
    <property type="entry name" value="TPR-like_helical_dom_sf"/>
</dbReference>